<dbReference type="SMART" id="SM00365">
    <property type="entry name" value="LRR_SD22"/>
    <property type="match status" value="3"/>
</dbReference>
<dbReference type="EMBL" id="VOFY01000002">
    <property type="protein sequence ID" value="KAA8595304.1"/>
    <property type="molecule type" value="Genomic_DNA"/>
</dbReference>
<evidence type="ECO:0000256" key="3">
    <source>
        <dbReference type="ARBA" id="ARBA00022737"/>
    </source>
</evidence>
<evidence type="ECO:0000259" key="8">
    <source>
        <dbReference type="PROSITE" id="PS50026"/>
    </source>
</evidence>
<evidence type="ECO:0000256" key="6">
    <source>
        <dbReference type="SAM" id="MobiDB-lite"/>
    </source>
</evidence>
<dbReference type="InterPro" id="IPR000742">
    <property type="entry name" value="EGF"/>
</dbReference>
<evidence type="ECO:0000313" key="10">
    <source>
        <dbReference type="EMBL" id="KAA8595304.1"/>
    </source>
</evidence>
<sequence>MKEVKRYKMYRRGGPSRLSAHLGTFEEAGTTKTERTSSIKPLTADKSLCSLTHPSPSIVREQPNHNLRAREGENPKPLQKGGKRIKSYAAAAFNAYWREEGAIMETPQRSGVAVEAKRAKPSTDLVKGLKVIAVAISPNMVDPFDFLSPGKGGSAGVQEFTNTDQVDVTMLPYFLLLFLSSGLVLSSDCPADCSCQAHGSIFCIQRRSSTVPRVPTTTQNLYIFQNGINTLSQDDFKGLGELEMLDLSQNELAEIPDSVFEMLSKLKNLDLSTNHITHISKDSFSGLVQLERLYLYANNIQSIHLEAFESLEMLLELKLQGNQLTSLPSLHFPRLLLLDLSHNNIPTLGPSDLQTPHLEALKVASLGLTSVDEDLIASLGNLHELDISTNQLTEVPQALKQDSLKGLIKLSLAANPLGELRVEDFQKLSGLQELDLSGLNIQGFTQSFFQTFPRLMHLTAAENPFNCMCPLAWFHVWLKEKDVTLGRPEETRCHFPLVNAGKMLSALEHKDFGCPPTTTVLIGSPIGSTPVPLIPTTSPETIHTNAIPPPPPPPSETTVSAKTDSPLSPEPPVSPSSTSGEVGEHICPSNICLNGGTCNFDPLGQLSCVCLLGTFGLYCENVDEVPEQPKPSATEVLIVAHEMPTELDAISSRQVTSTSILLDLHRFIETRPHIRGIRLTYRNLSGPDRRPIILSVPASYPEYTLRGLRPNCTYSVCASPLGERINSRANSSVETGSCTEARTEGVPPSSPESRVETQSPLTYTLILALAALALVLGLAVVAGTIICVRKRRQAKAGMELELGPADPDPMELEGIKSCLENGGNGTLPHKQPEIDRCHTPQPSPSLQQNEGLDYELLLWFCCTPCYALRCPAVSCCNLLHPATSTYALLCHAMPCYDTIYHDCHFLSSSALLYKAKRFTAAGLVPLDLPPLAGTGHGQPLYAHLQPQERRTLDEQMQAGERTMISPWRQTDKRKVYTKASLIPGACLLSKYLQDEIKLPFENHIISFPLSLFLALSFPLSLSDQSSFPSLQDRISPDSVGRSNVRISFTEETRGDKPQTTSDQDALMYGVEQEAGRWQQVKPCGEVGTHLVYKQPWSQLLPFGEDITLRQVGGALGALPQLWSIRLEIPSSSGLGLRSGFLPLCCSSQPPLCDSNQWMNGRGIFPRSIWDEARKDRHPQLKEWRTERNDECRPSSLITHTRRHTHTQQHVSCPLGAKESCRRIKSCQSLFAFQQASGTAFRKKEGKSRKVEMKREENAGKCESRPGLIIVGKGEWKRLGANWHRAPKYTTSLTLLSHCSAVTDASDCMRPAARLDPYSPTGLTKAWGERAQIVGVQWRTRESERQTKIHK</sequence>
<keyword evidence="7" id="KW-0472">Membrane</keyword>
<dbReference type="InterPro" id="IPR032675">
    <property type="entry name" value="LRR_dom_sf"/>
</dbReference>
<keyword evidence="7" id="KW-1133">Transmembrane helix</keyword>
<dbReference type="SUPFAM" id="SSF52058">
    <property type="entry name" value="L domain-like"/>
    <property type="match status" value="1"/>
</dbReference>
<dbReference type="SMART" id="SM00369">
    <property type="entry name" value="LRR_TYP"/>
    <property type="match status" value="8"/>
</dbReference>
<keyword evidence="7" id="KW-0812">Transmembrane</keyword>
<evidence type="ECO:0000256" key="5">
    <source>
        <dbReference type="PROSITE-ProRule" id="PRU00076"/>
    </source>
</evidence>
<feature type="domain" description="EGF-like" evidence="8">
    <location>
        <begin position="583"/>
        <end position="620"/>
    </location>
</feature>
<keyword evidence="11" id="KW-1185">Reference proteome</keyword>
<dbReference type="SUPFAM" id="SSF57196">
    <property type="entry name" value="EGF/Laminin"/>
    <property type="match status" value="1"/>
</dbReference>
<dbReference type="PROSITE" id="PS50026">
    <property type="entry name" value="EGF_3"/>
    <property type="match status" value="1"/>
</dbReference>
<dbReference type="PROSITE" id="PS50853">
    <property type="entry name" value="FN3"/>
    <property type="match status" value="1"/>
</dbReference>
<dbReference type="SMART" id="SM00082">
    <property type="entry name" value="LRRCT"/>
    <property type="match status" value="1"/>
</dbReference>
<feature type="region of interest" description="Disordered" evidence="6">
    <location>
        <begin position="532"/>
        <end position="580"/>
    </location>
</feature>
<dbReference type="InterPro" id="IPR003591">
    <property type="entry name" value="Leu-rich_rpt_typical-subtyp"/>
</dbReference>
<dbReference type="InterPro" id="IPR001611">
    <property type="entry name" value="Leu-rich_rpt"/>
</dbReference>
<evidence type="ECO:0008006" key="12">
    <source>
        <dbReference type="Google" id="ProtNLM"/>
    </source>
</evidence>
<organism evidence="10 11">
    <name type="scientific">Etheostoma spectabile</name>
    <name type="common">orangethroat darter</name>
    <dbReference type="NCBI Taxonomy" id="54343"/>
    <lineage>
        <taxon>Eukaryota</taxon>
        <taxon>Metazoa</taxon>
        <taxon>Chordata</taxon>
        <taxon>Craniata</taxon>
        <taxon>Vertebrata</taxon>
        <taxon>Euteleostomi</taxon>
        <taxon>Actinopterygii</taxon>
        <taxon>Neopterygii</taxon>
        <taxon>Teleostei</taxon>
        <taxon>Neoteleostei</taxon>
        <taxon>Acanthomorphata</taxon>
        <taxon>Eupercaria</taxon>
        <taxon>Perciformes</taxon>
        <taxon>Percoidei</taxon>
        <taxon>Percidae</taxon>
        <taxon>Etheostomatinae</taxon>
        <taxon>Etheostoma</taxon>
    </lineage>
</organism>
<comment type="caution">
    <text evidence="5">Lacks conserved residue(s) required for the propagation of feature annotation.</text>
</comment>
<dbReference type="PANTHER" id="PTHR45712">
    <property type="entry name" value="AGAP008170-PA"/>
    <property type="match status" value="1"/>
</dbReference>
<feature type="region of interest" description="Disordered" evidence="6">
    <location>
        <begin position="728"/>
        <end position="755"/>
    </location>
</feature>
<dbReference type="Gene3D" id="2.10.25.10">
    <property type="entry name" value="Laminin"/>
    <property type="match status" value="1"/>
</dbReference>
<feature type="disulfide bond" evidence="5">
    <location>
        <begin position="610"/>
        <end position="619"/>
    </location>
</feature>
<accession>A0A5J5DPA3</accession>
<feature type="transmembrane region" description="Helical" evidence="7">
    <location>
        <begin position="761"/>
        <end position="788"/>
    </location>
</feature>
<feature type="domain" description="Fibronectin type-III" evidence="9">
    <location>
        <begin position="643"/>
        <end position="741"/>
    </location>
</feature>
<keyword evidence="1" id="KW-0433">Leucine-rich repeat</keyword>
<dbReference type="Pfam" id="PF13855">
    <property type="entry name" value="LRR_8"/>
    <property type="match status" value="1"/>
</dbReference>
<feature type="compositionally biased region" description="Polar residues" evidence="6">
    <location>
        <begin position="535"/>
        <end position="544"/>
    </location>
</feature>
<feature type="compositionally biased region" description="Polar residues" evidence="6">
    <location>
        <begin position="728"/>
        <end position="740"/>
    </location>
</feature>
<reference evidence="10 11" key="1">
    <citation type="submission" date="2019-08" db="EMBL/GenBank/DDBJ databases">
        <title>A chromosome-level genome assembly, high-density linkage maps, and genome scans reveal the genomic architecture of hybrid incompatibilities underlying speciation via character displacement in darters (Percidae: Etheostominae).</title>
        <authorList>
            <person name="Moran R.L."/>
            <person name="Catchen J.M."/>
            <person name="Fuller R.C."/>
        </authorList>
    </citation>
    <scope>NUCLEOTIDE SEQUENCE [LARGE SCALE GENOMIC DNA]</scope>
    <source>
        <strain evidence="10">EspeVRDwgs_2016</strain>
        <tissue evidence="10">Muscle</tissue>
    </source>
</reference>
<evidence type="ECO:0000256" key="1">
    <source>
        <dbReference type="ARBA" id="ARBA00022614"/>
    </source>
</evidence>
<comment type="caution">
    <text evidence="10">The sequence shown here is derived from an EMBL/GenBank/DDBJ whole genome shotgun (WGS) entry which is preliminary data.</text>
</comment>
<keyword evidence="5" id="KW-0245">EGF-like domain</keyword>
<dbReference type="SMART" id="SM00364">
    <property type="entry name" value="LRR_BAC"/>
    <property type="match status" value="3"/>
</dbReference>
<dbReference type="InterPro" id="IPR050333">
    <property type="entry name" value="SLRP"/>
</dbReference>
<keyword evidence="2" id="KW-0732">Signal</keyword>
<dbReference type="Proteomes" id="UP000327493">
    <property type="component" value="Chromosome 2"/>
</dbReference>
<dbReference type="GO" id="GO:0005615">
    <property type="term" value="C:extracellular space"/>
    <property type="evidence" value="ECO:0007669"/>
    <property type="project" value="TreeGrafter"/>
</dbReference>
<evidence type="ECO:0000313" key="11">
    <source>
        <dbReference type="Proteomes" id="UP000327493"/>
    </source>
</evidence>
<evidence type="ECO:0000259" key="9">
    <source>
        <dbReference type="PROSITE" id="PS50853"/>
    </source>
</evidence>
<keyword evidence="3" id="KW-0677">Repeat</keyword>
<evidence type="ECO:0000256" key="2">
    <source>
        <dbReference type="ARBA" id="ARBA00022729"/>
    </source>
</evidence>
<proteinExistence type="predicted"/>
<keyword evidence="4 5" id="KW-1015">Disulfide bond</keyword>
<dbReference type="InterPro" id="IPR003961">
    <property type="entry name" value="FN3_dom"/>
</dbReference>
<gene>
    <name evidence="10" type="ORF">FQN60_012439</name>
</gene>
<feature type="region of interest" description="Disordered" evidence="6">
    <location>
        <begin position="54"/>
        <end position="81"/>
    </location>
</feature>
<dbReference type="SUPFAM" id="SSF49265">
    <property type="entry name" value="Fibronectin type III"/>
    <property type="match status" value="1"/>
</dbReference>
<name>A0A5J5DPA3_9PERO</name>
<evidence type="ECO:0000256" key="7">
    <source>
        <dbReference type="SAM" id="Phobius"/>
    </source>
</evidence>
<dbReference type="PROSITE" id="PS00022">
    <property type="entry name" value="EGF_1"/>
    <property type="match status" value="1"/>
</dbReference>
<dbReference type="Gene3D" id="3.80.10.10">
    <property type="entry name" value="Ribonuclease Inhibitor"/>
    <property type="match status" value="2"/>
</dbReference>
<dbReference type="PANTHER" id="PTHR45712:SF22">
    <property type="entry name" value="INSULIN-LIKE GROWTH FACTOR-BINDING PROTEIN COMPLEX ACID LABILE SUBUNIT"/>
    <property type="match status" value="1"/>
</dbReference>
<dbReference type="InterPro" id="IPR000483">
    <property type="entry name" value="Cys-rich_flank_reg_C"/>
</dbReference>
<dbReference type="PROSITE" id="PS51450">
    <property type="entry name" value="LRR"/>
    <property type="match status" value="3"/>
</dbReference>
<evidence type="ECO:0000256" key="4">
    <source>
        <dbReference type="ARBA" id="ARBA00023157"/>
    </source>
</evidence>
<protein>
    <recommendedName>
        <fullName evidence="12">EGF-like domain-containing protein</fullName>
    </recommendedName>
</protein>
<dbReference type="InterPro" id="IPR036116">
    <property type="entry name" value="FN3_sf"/>
</dbReference>